<feature type="region of interest" description="Disordered" evidence="1">
    <location>
        <begin position="151"/>
        <end position="197"/>
    </location>
</feature>
<evidence type="ECO:0008006" key="6">
    <source>
        <dbReference type="Google" id="ProtNLM"/>
    </source>
</evidence>
<dbReference type="OrthoDB" id="1939700at2759"/>
<dbReference type="Pfam" id="PF14383">
    <property type="entry name" value="VARLMGL"/>
    <property type="match status" value="1"/>
</dbReference>
<dbReference type="Pfam" id="PF14309">
    <property type="entry name" value="DUF4378"/>
    <property type="match status" value="1"/>
</dbReference>
<feature type="domain" description="DUF4378" evidence="2">
    <location>
        <begin position="503"/>
        <end position="663"/>
    </location>
</feature>
<keyword evidence="5" id="KW-1185">Reference proteome</keyword>
<dbReference type="EMBL" id="KZ305030">
    <property type="protein sequence ID" value="PIA49744.1"/>
    <property type="molecule type" value="Genomic_DNA"/>
</dbReference>
<feature type="compositionally biased region" description="Low complexity" evidence="1">
    <location>
        <begin position="381"/>
        <end position="400"/>
    </location>
</feature>
<dbReference type="Proteomes" id="UP000230069">
    <property type="component" value="Unassembled WGS sequence"/>
</dbReference>
<feature type="compositionally biased region" description="Low complexity" evidence="1">
    <location>
        <begin position="441"/>
        <end position="464"/>
    </location>
</feature>
<feature type="compositionally biased region" description="Low complexity" evidence="1">
    <location>
        <begin position="121"/>
        <end position="132"/>
    </location>
</feature>
<dbReference type="FunCoup" id="A0A2G5E1V4">
    <property type="interactions" value="381"/>
</dbReference>
<evidence type="ECO:0000259" key="2">
    <source>
        <dbReference type="Pfam" id="PF14309"/>
    </source>
</evidence>
<dbReference type="AlphaFoldDB" id="A0A2G5E1V4"/>
<proteinExistence type="predicted"/>
<gene>
    <name evidence="4" type="ORF">AQUCO_01300474v1</name>
</gene>
<feature type="domain" description="DUF3741" evidence="3">
    <location>
        <begin position="125"/>
        <end position="155"/>
    </location>
</feature>
<feature type="region of interest" description="Disordered" evidence="1">
    <location>
        <begin position="324"/>
        <end position="403"/>
    </location>
</feature>
<dbReference type="EMBL" id="KZ305030">
    <property type="protein sequence ID" value="PIA49743.1"/>
    <property type="molecule type" value="Genomic_DNA"/>
</dbReference>
<feature type="compositionally biased region" description="Low complexity" evidence="1">
    <location>
        <begin position="178"/>
        <end position="187"/>
    </location>
</feature>
<evidence type="ECO:0000256" key="1">
    <source>
        <dbReference type="SAM" id="MobiDB-lite"/>
    </source>
</evidence>
<sequence>MGRDWYWSSGGKTSSSNTSSTRKEEEDIVTHQPAGCMSGVLNLFDFHQFQFPITQPPCFKPNSILQEDPTFTKGVEAPRNSLEESEVNMNMESSTLSRKFKKECFDIPVEIRVLATNAMKSDLSSSSDCSNSPGPKTPSLVARLMGLDLLPETQSPSSSSSSITPNKNQREERDNVRSRQQMQSRNNNQKKLRGRSNCIENEMRCEISGSRSLPDTPRISSARRSDVEARFSLQINKENMMCKEELDYFNRISREQKSRKKELKNEDQENRSPSHYARQIVKQVKETVSRRRVGLDITNTTTNNRLQCNEVDVVLLKSKKPKRLTKIGEESNSNKHSTSPRLRLCEERVISTQEQVSISLRPLPKSRTPPSPQPISIDSNSLKPKCSSTKPKPKSQSLPQHQTMEKCKKASCERFTQRKEGCVVVRGSKPHFSKEISNVPTSESCPTTSSSSSHSQIQASKQSSRLSSCTSRTWCVPPLLNDRDDNYNEPTITSSSSSCFTDEIRYVSEILKCTGIHKDTHVSFTTRWFSPSHPLDPSIFPHLENFNSLSTNRLKHRCNRRLIFNLIDELLANFIKPYLNMKPWVNDYHKGLQRRVKGDELLECLCIEMKKFPLLNCQTLEDIDNLIEKDLPDEKMRALPIYEESESIVFEIEQDILDSLVHETAADVIQKRRHKLCVQV</sequence>
<dbReference type="InterPro" id="IPR025486">
    <property type="entry name" value="DUF4378"/>
</dbReference>
<feature type="compositionally biased region" description="Low complexity" evidence="1">
    <location>
        <begin position="8"/>
        <end position="20"/>
    </location>
</feature>
<dbReference type="STRING" id="218851.A0A2G5E1V4"/>
<evidence type="ECO:0000313" key="5">
    <source>
        <dbReference type="Proteomes" id="UP000230069"/>
    </source>
</evidence>
<name>A0A2G5E1V4_AQUCA</name>
<feature type="region of interest" description="Disordered" evidence="1">
    <location>
        <begin position="1"/>
        <end position="29"/>
    </location>
</feature>
<feature type="region of interest" description="Disordered" evidence="1">
    <location>
        <begin position="433"/>
        <end position="464"/>
    </location>
</feature>
<protein>
    <recommendedName>
        <fullName evidence="6">DUF4378 domain-containing protein</fullName>
    </recommendedName>
</protein>
<organism evidence="4 5">
    <name type="scientific">Aquilegia coerulea</name>
    <name type="common">Rocky mountain columbine</name>
    <dbReference type="NCBI Taxonomy" id="218851"/>
    <lineage>
        <taxon>Eukaryota</taxon>
        <taxon>Viridiplantae</taxon>
        <taxon>Streptophyta</taxon>
        <taxon>Embryophyta</taxon>
        <taxon>Tracheophyta</taxon>
        <taxon>Spermatophyta</taxon>
        <taxon>Magnoliopsida</taxon>
        <taxon>Ranunculales</taxon>
        <taxon>Ranunculaceae</taxon>
        <taxon>Thalictroideae</taxon>
        <taxon>Aquilegia</taxon>
    </lineage>
</organism>
<accession>A0A2G5E1V4</accession>
<dbReference type="InterPro" id="IPR032795">
    <property type="entry name" value="DUF3741-assoc"/>
</dbReference>
<dbReference type="PANTHER" id="PTHR37751">
    <property type="entry name" value="LOW PROTEIN: M-PHASE INDUCER PHOSPHATASE-LIKE PROTEIN"/>
    <property type="match status" value="1"/>
</dbReference>
<evidence type="ECO:0000259" key="3">
    <source>
        <dbReference type="Pfam" id="PF14383"/>
    </source>
</evidence>
<feature type="compositionally biased region" description="Basic and acidic residues" evidence="1">
    <location>
        <begin position="168"/>
        <end position="177"/>
    </location>
</feature>
<dbReference type="PANTHER" id="PTHR37751:SF1">
    <property type="entry name" value="LOW PROTEIN: M-PHASE INDUCER PHOSPHATASE-LIKE PROTEIN"/>
    <property type="match status" value="1"/>
</dbReference>
<feature type="region of interest" description="Disordered" evidence="1">
    <location>
        <begin position="121"/>
        <end position="140"/>
    </location>
</feature>
<evidence type="ECO:0000313" key="4">
    <source>
        <dbReference type="EMBL" id="PIA49744.1"/>
    </source>
</evidence>
<reference evidence="4 5" key="1">
    <citation type="submission" date="2017-09" db="EMBL/GenBank/DDBJ databases">
        <title>WGS assembly of Aquilegia coerulea Goldsmith.</title>
        <authorList>
            <person name="Hodges S."/>
            <person name="Kramer E."/>
            <person name="Nordborg M."/>
            <person name="Tomkins J."/>
            <person name="Borevitz J."/>
            <person name="Derieg N."/>
            <person name="Yan J."/>
            <person name="Mihaltcheva S."/>
            <person name="Hayes R.D."/>
            <person name="Rokhsar D."/>
        </authorList>
    </citation>
    <scope>NUCLEOTIDE SEQUENCE [LARGE SCALE GENOMIC DNA]</scope>
    <source>
        <strain evidence="5">cv. Goldsmith</strain>
    </source>
</reference>